<keyword evidence="1" id="KW-0802">TPR repeat</keyword>
<dbReference type="AlphaFoldDB" id="A0A2X0WU19"/>
<dbReference type="GO" id="GO:0016740">
    <property type="term" value="F:transferase activity"/>
    <property type="evidence" value="ECO:0007669"/>
    <property type="project" value="UniProtKB-KW"/>
</dbReference>
<dbReference type="InterPro" id="IPR020941">
    <property type="entry name" value="SUFU-like_domain"/>
</dbReference>
<protein>
    <submittedName>
        <fullName evidence="3">Predicted O-linked N-acetylglucosamine transferase, SPINDLY family</fullName>
    </submittedName>
</protein>
<dbReference type="InterPro" id="IPR037181">
    <property type="entry name" value="SUFU_N"/>
</dbReference>
<organism evidence="3 4">
    <name type="scientific">Anaerobiospirillum thomasii</name>
    <dbReference type="NCBI Taxonomy" id="179995"/>
    <lineage>
        <taxon>Bacteria</taxon>
        <taxon>Pseudomonadati</taxon>
        <taxon>Pseudomonadota</taxon>
        <taxon>Gammaproteobacteria</taxon>
        <taxon>Aeromonadales</taxon>
        <taxon>Succinivibrionaceae</taxon>
        <taxon>Anaerobiospirillum</taxon>
    </lineage>
</organism>
<dbReference type="Proteomes" id="UP000250086">
    <property type="component" value="Unassembled WGS sequence"/>
</dbReference>
<sequence>MNIIEQCQQYKAQGNIEKIIEILEALAPEERTAELDFDLAGAYISIAPFGDEGRPMLIKACNLLLEHEEYFADEPRFLNSMATANLMLENIPVALEYYKKALALQPDDENIKQYIEDCKQRLSMPIFSRDFFQRTQKAWEEFVKIEGRLREIIDSKDRNERGNEMLELCATALKTALDDISFELGFNGSKYELVLSAHSLRHKLFILQYFLNHAPQSLFENWNIVVGRQRNDNFLLRTEDFEINADDVLMWVEKNDDNRVKLTLYCHELLPVLKKDRNHAFWAMCMLIEQCIGEISTIAHIASFDIADKVKDSMGLPLNRLPGVLESMGCEPYTDAKILLDNSFYSYSIEPVKDPEAPLRFDIFAGSTSLTALLNDYYSHETDIFDEYYCKGIVAGFICFSLESFVSDDRAKEILNFRDKLLDTIVQETGDDAFIFIGGATGLYYCYIDFIACDLTAVLETAEAFFAQNKVESALFKTLRYGSESLSLIDDTIEPVIHEDTSSVLSSEDIKTLESFVDEDDDSGYYGKMMQYLDDFIDKGIEDRLFSKEQAQEDLQLALWYAYAGNNLDSYMLYYSVAQWMEHSYVNARGCGTWFYRYSVALMYCSRLDEALKFAKEGAVEEPDYPWIWLQLGKLLYHFGDKEGALDAVEHGLKLVPGDYEFETLKQEIDDGASLEQMEYHWINPNADKKLQMGLDEDADDKQRAIACIRVNEEGLAKALDLFKLDGVVYKKDIPGCEFKYVIEGQEVVLVFRMNEAGLSKMSYDRLYDLQEKLLDGSWLKYSKDALTVGTLSYVLVEQNYDICLVYSPKDVMQSFRVIIHADGTQSEPFGLVMNDEGVETYSQEEMAQIEEHISKTFGDFEKVMHELISPDIHVDICVVPPSDRRNYYTLITMGMGAHRMNVPEELASYNLERAELAIALPPDWKLDDASLHDEKWYWPVRLLKSMARLPIYSETWLGFGHSLDNEKPFADNTQLCAAMLTGLEDTLDDGEICILSDDLEINFYQVIPLYREEMEYKMTHDADSLLEKMAGISFIVDPYRKNAIEKSTKEKKADRQYSC</sequence>
<dbReference type="SUPFAM" id="SSF48452">
    <property type="entry name" value="TPR-like"/>
    <property type="match status" value="2"/>
</dbReference>
<evidence type="ECO:0000256" key="1">
    <source>
        <dbReference type="PROSITE-ProRule" id="PRU00339"/>
    </source>
</evidence>
<dbReference type="Gene3D" id="1.25.40.10">
    <property type="entry name" value="Tetratricopeptide repeat domain"/>
    <property type="match status" value="2"/>
</dbReference>
<gene>
    <name evidence="3" type="ORF">NCTC13093_01410</name>
</gene>
<dbReference type="SMART" id="SM00028">
    <property type="entry name" value="TPR"/>
    <property type="match status" value="2"/>
</dbReference>
<dbReference type="RefSeq" id="WP_113744126.1">
    <property type="nucleotide sequence ID" value="NZ_UAPV01000001.1"/>
</dbReference>
<evidence type="ECO:0000259" key="2">
    <source>
        <dbReference type="Pfam" id="PF05076"/>
    </source>
</evidence>
<evidence type="ECO:0000313" key="4">
    <source>
        <dbReference type="Proteomes" id="UP000250086"/>
    </source>
</evidence>
<dbReference type="InterPro" id="IPR011990">
    <property type="entry name" value="TPR-like_helical_dom_sf"/>
</dbReference>
<dbReference type="Pfam" id="PF05076">
    <property type="entry name" value="SUFU"/>
    <property type="match status" value="1"/>
</dbReference>
<keyword evidence="4" id="KW-1185">Reference proteome</keyword>
<feature type="domain" description="Suppressor of fused-like" evidence="2">
    <location>
        <begin position="873"/>
        <end position="1042"/>
    </location>
</feature>
<feature type="repeat" description="TPR" evidence="1">
    <location>
        <begin position="75"/>
        <end position="108"/>
    </location>
</feature>
<evidence type="ECO:0000313" key="3">
    <source>
        <dbReference type="EMBL" id="SPT70012.1"/>
    </source>
</evidence>
<dbReference type="SUPFAM" id="SSF103359">
    <property type="entry name" value="Suppressor of Fused, N-terminal domain"/>
    <property type="match status" value="1"/>
</dbReference>
<proteinExistence type="predicted"/>
<dbReference type="InterPro" id="IPR019734">
    <property type="entry name" value="TPR_rpt"/>
</dbReference>
<feature type="repeat" description="TPR" evidence="1">
    <location>
        <begin position="626"/>
        <end position="659"/>
    </location>
</feature>
<reference evidence="3 4" key="1">
    <citation type="submission" date="2018-06" db="EMBL/GenBank/DDBJ databases">
        <authorList>
            <consortium name="Pathogen Informatics"/>
            <person name="Doyle S."/>
        </authorList>
    </citation>
    <scope>NUCLEOTIDE SEQUENCE [LARGE SCALE GENOMIC DNA]</scope>
    <source>
        <strain evidence="3 4">NCTC13093</strain>
    </source>
</reference>
<dbReference type="PROSITE" id="PS50005">
    <property type="entry name" value="TPR"/>
    <property type="match status" value="2"/>
</dbReference>
<name>A0A2X0WU19_9GAMM</name>
<accession>A0A2X0WU19</accession>
<keyword evidence="3" id="KW-0808">Transferase</keyword>
<dbReference type="EMBL" id="UAPV01000001">
    <property type="protein sequence ID" value="SPT70012.1"/>
    <property type="molecule type" value="Genomic_DNA"/>
</dbReference>